<evidence type="ECO:0000259" key="4">
    <source>
        <dbReference type="Pfam" id="PF08545"/>
    </source>
</evidence>
<dbReference type="RefSeq" id="WP_076528932.1">
    <property type="nucleotide sequence ID" value="NZ_CP067140.1"/>
</dbReference>
<dbReference type="CDD" id="cd00830">
    <property type="entry name" value="KAS_III"/>
    <property type="match status" value="1"/>
</dbReference>
<dbReference type="EMBL" id="CP067140">
    <property type="protein sequence ID" value="WCR02633.1"/>
    <property type="molecule type" value="Genomic_DNA"/>
</dbReference>
<name>A0AA45W8H8_9RHOB</name>
<evidence type="ECO:0000313" key="7">
    <source>
        <dbReference type="Proteomes" id="UP000186216"/>
    </source>
</evidence>
<feature type="domain" description="Beta-ketoacyl-[acyl-carrier-protein] synthase III C-terminal" evidence="3">
    <location>
        <begin position="246"/>
        <end position="332"/>
    </location>
</feature>
<dbReference type="PANTHER" id="PTHR34069">
    <property type="entry name" value="3-OXOACYL-[ACYL-CARRIER-PROTEIN] SYNTHASE 3"/>
    <property type="match status" value="1"/>
</dbReference>
<keyword evidence="8" id="KW-1185">Reference proteome</keyword>
<gene>
    <name evidence="6" type="ORF">JHX88_17520</name>
    <name evidence="5" type="ORF">SAMN05421772_1309</name>
</gene>
<dbReference type="SUPFAM" id="SSF53901">
    <property type="entry name" value="Thiolase-like"/>
    <property type="match status" value="1"/>
</dbReference>
<accession>A0AA45W8H8</accession>
<dbReference type="InterPro" id="IPR013747">
    <property type="entry name" value="ACP_syn_III_C"/>
</dbReference>
<dbReference type="Proteomes" id="UP000186216">
    <property type="component" value="Unassembled WGS sequence"/>
</dbReference>
<keyword evidence="1" id="KW-0808">Transferase</keyword>
<organism evidence="5 7">
    <name type="scientific">Paracoccus saliphilus</name>
    <dbReference type="NCBI Taxonomy" id="405559"/>
    <lineage>
        <taxon>Bacteria</taxon>
        <taxon>Pseudomonadati</taxon>
        <taxon>Pseudomonadota</taxon>
        <taxon>Alphaproteobacteria</taxon>
        <taxon>Rhodobacterales</taxon>
        <taxon>Paracoccaceae</taxon>
        <taxon>Paracoccus</taxon>
    </lineage>
</organism>
<dbReference type="GO" id="GO:0044550">
    <property type="term" value="P:secondary metabolite biosynthetic process"/>
    <property type="evidence" value="ECO:0007669"/>
    <property type="project" value="TreeGrafter"/>
</dbReference>
<dbReference type="Proteomes" id="UP001215549">
    <property type="component" value="Chromosome"/>
</dbReference>
<dbReference type="Gene3D" id="3.40.47.10">
    <property type="match status" value="2"/>
</dbReference>
<evidence type="ECO:0000313" key="5">
    <source>
        <dbReference type="EMBL" id="SIT17083.1"/>
    </source>
</evidence>
<feature type="domain" description="Beta-ketoacyl-[acyl-carrier-protein] synthase III N-terminal" evidence="4">
    <location>
        <begin position="116"/>
        <end position="193"/>
    </location>
</feature>
<dbReference type="InterPro" id="IPR016039">
    <property type="entry name" value="Thiolase-like"/>
</dbReference>
<dbReference type="EMBL" id="FTOU01000030">
    <property type="protein sequence ID" value="SIT17083.1"/>
    <property type="molecule type" value="Genomic_DNA"/>
</dbReference>
<evidence type="ECO:0000256" key="2">
    <source>
        <dbReference type="ARBA" id="ARBA00023315"/>
    </source>
</evidence>
<proteinExistence type="predicted"/>
<reference evidence="6 8" key="2">
    <citation type="submission" date="2021-01" db="EMBL/GenBank/DDBJ databases">
        <title>Biogeographic distribution of Paracoccus.</title>
        <authorList>
            <person name="Hollensteiner J."/>
            <person name="Leineberger J."/>
            <person name="Brinkhoff T."/>
            <person name="Daniel R."/>
        </authorList>
    </citation>
    <scope>NUCLEOTIDE SEQUENCE [LARGE SCALE GENOMIC DNA]</scope>
    <source>
        <strain evidence="6 8">DSM 18447</strain>
    </source>
</reference>
<dbReference type="GO" id="GO:0004315">
    <property type="term" value="F:3-oxoacyl-[acyl-carrier-protein] synthase activity"/>
    <property type="evidence" value="ECO:0007669"/>
    <property type="project" value="InterPro"/>
</dbReference>
<keyword evidence="2" id="KW-0012">Acyltransferase</keyword>
<dbReference type="InterPro" id="IPR013751">
    <property type="entry name" value="ACP_syn_III_N"/>
</dbReference>
<dbReference type="Pfam" id="PF08545">
    <property type="entry name" value="ACP_syn_III"/>
    <property type="match status" value="1"/>
</dbReference>
<dbReference type="Pfam" id="PF08541">
    <property type="entry name" value="ACP_syn_III_C"/>
    <property type="match status" value="1"/>
</dbReference>
<dbReference type="AlphaFoldDB" id="A0AA45W8H8"/>
<protein>
    <submittedName>
        <fullName evidence="5">3-oxoacyl-[acyl-carrier-protein] synthase-3</fullName>
    </submittedName>
    <submittedName>
        <fullName evidence="6">Ketoacyl-ACP synthase III</fullName>
    </submittedName>
</protein>
<evidence type="ECO:0000313" key="8">
    <source>
        <dbReference type="Proteomes" id="UP001215549"/>
    </source>
</evidence>
<evidence type="ECO:0000259" key="3">
    <source>
        <dbReference type="Pfam" id="PF08541"/>
    </source>
</evidence>
<dbReference type="GO" id="GO:0006633">
    <property type="term" value="P:fatty acid biosynthetic process"/>
    <property type="evidence" value="ECO:0007669"/>
    <property type="project" value="InterPro"/>
</dbReference>
<reference evidence="5 7" key="1">
    <citation type="submission" date="2017-01" db="EMBL/GenBank/DDBJ databases">
        <authorList>
            <person name="Varghese N."/>
            <person name="Submissions S."/>
        </authorList>
    </citation>
    <scope>NUCLEOTIDE SEQUENCE [LARGE SCALE GENOMIC DNA]</scope>
    <source>
        <strain evidence="5 7">DSM 18447</strain>
    </source>
</reference>
<evidence type="ECO:0000256" key="1">
    <source>
        <dbReference type="ARBA" id="ARBA00022679"/>
    </source>
</evidence>
<evidence type="ECO:0000313" key="6">
    <source>
        <dbReference type="EMBL" id="WCR02633.1"/>
    </source>
</evidence>
<sequence>MTETATAPISMTIRGTGSYLPRDTLESSQIDARFEWAPGTCLSRYGIEMRHVASEDETTSFMAAEVAKHALDMAGCKAADLDLILGACGVMEQPIPSTAVLVQNRLGLGRSGVPAYDVNATCLSFLQALDLAAMQISCGRVRRVLVFSSDIASVGLDWAHPEAAAIFGDGAAAVVVEAGGEGAVLACDFRTYGEGCDACVLAAGGTRVNPARGIRLGDDRFRMDGTQAYRVASRHLPRFIARLMRRADRVMEQLDCVIPHQASAQALEHAAGMLRLASDRMIDIFGRTGNQIAASIPTALDHAVRSGRFKRGDAGLLIGTSAGISIGGAVVRF</sequence>
<dbReference type="PANTHER" id="PTHR34069:SF2">
    <property type="entry name" value="BETA-KETOACYL-[ACYL-CARRIER-PROTEIN] SYNTHASE III"/>
    <property type="match status" value="1"/>
</dbReference>